<dbReference type="Gene3D" id="6.10.280.50">
    <property type="match status" value="1"/>
</dbReference>
<dbReference type="OrthoDB" id="7362854at2"/>
<dbReference type="Pfam" id="PF04325">
    <property type="entry name" value="DUF465"/>
    <property type="match status" value="1"/>
</dbReference>
<dbReference type="Proteomes" id="UP000198409">
    <property type="component" value="Unassembled WGS sequence"/>
</dbReference>
<dbReference type="InterPro" id="IPR038444">
    <property type="entry name" value="DUF465_sf"/>
</dbReference>
<evidence type="ECO:0000313" key="4">
    <source>
        <dbReference type="Proteomes" id="UP000198409"/>
    </source>
</evidence>
<dbReference type="AlphaFoldDB" id="A0A238VYC6"/>
<dbReference type="EMBL" id="SIRL01000003">
    <property type="protein sequence ID" value="TBN51401.1"/>
    <property type="molecule type" value="Genomic_DNA"/>
</dbReference>
<dbReference type="InterPro" id="IPR007420">
    <property type="entry name" value="DUF465"/>
</dbReference>
<reference evidence="3 5" key="3">
    <citation type="submission" date="2019-02" db="EMBL/GenBank/DDBJ databases">
        <authorList>
            <person name="Zhang G."/>
        </authorList>
    </citation>
    <scope>NUCLEOTIDE SEQUENCE [LARGE SCALE GENOMIC DNA]</scope>
    <source>
        <strain evidence="3 5">CMB17</strain>
    </source>
</reference>
<reference evidence="4" key="1">
    <citation type="submission" date="2017-06" db="EMBL/GenBank/DDBJ databases">
        <authorList>
            <person name="Varghese N."/>
            <person name="Submissions S."/>
        </authorList>
    </citation>
    <scope>NUCLEOTIDE SEQUENCE [LARGE SCALE GENOMIC DNA]</scope>
    <source>
        <strain evidence="4">DSM 26170</strain>
    </source>
</reference>
<evidence type="ECO:0000313" key="3">
    <source>
        <dbReference type="EMBL" id="TBN51401.1"/>
    </source>
</evidence>
<dbReference type="EMBL" id="FZNM01000003">
    <property type="protein sequence ID" value="SNR39124.1"/>
    <property type="molecule type" value="Genomic_DNA"/>
</dbReference>
<gene>
    <name evidence="3" type="ORF">EYF88_06275</name>
    <name evidence="2" type="ORF">SAMN06265378_103164</name>
</gene>
<feature type="region of interest" description="Disordered" evidence="1">
    <location>
        <begin position="1"/>
        <end position="33"/>
    </location>
</feature>
<protein>
    <submittedName>
        <fullName evidence="3">DUF465 domain-containing protein</fullName>
    </submittedName>
</protein>
<feature type="compositionally biased region" description="Basic and acidic residues" evidence="1">
    <location>
        <begin position="1"/>
        <end position="11"/>
    </location>
</feature>
<dbReference type="Proteomes" id="UP000292859">
    <property type="component" value="Unassembled WGS sequence"/>
</dbReference>
<evidence type="ECO:0000313" key="5">
    <source>
        <dbReference type="Proteomes" id="UP000292859"/>
    </source>
</evidence>
<proteinExistence type="predicted"/>
<reference evidence="2" key="2">
    <citation type="submission" date="2017-06" db="EMBL/GenBank/DDBJ databases">
        <authorList>
            <person name="Kim H.J."/>
            <person name="Triplett B.A."/>
        </authorList>
    </citation>
    <scope>NUCLEOTIDE SEQUENCE [LARGE SCALE GENOMIC DNA]</scope>
    <source>
        <strain evidence="2">DSM 26170</strain>
    </source>
</reference>
<name>A0A238VYC6_9RHOB</name>
<sequence>MSVASHVEELRKKHQVLSDAVEKEQRSPGSSDLQIKAMKREKLRIKEEISRLSH</sequence>
<keyword evidence="5" id="KW-1185">Reference proteome</keyword>
<evidence type="ECO:0000256" key="1">
    <source>
        <dbReference type="SAM" id="MobiDB-lite"/>
    </source>
</evidence>
<dbReference type="RefSeq" id="WP_089387325.1">
    <property type="nucleotide sequence ID" value="NZ_FZNM01000003.1"/>
</dbReference>
<evidence type="ECO:0000313" key="2">
    <source>
        <dbReference type="EMBL" id="SNR39124.1"/>
    </source>
</evidence>
<organism evidence="2 4">
    <name type="scientific">Paracoccus sediminis</name>
    <dbReference type="NCBI Taxonomy" id="1214787"/>
    <lineage>
        <taxon>Bacteria</taxon>
        <taxon>Pseudomonadati</taxon>
        <taxon>Pseudomonadota</taxon>
        <taxon>Alphaproteobacteria</taxon>
        <taxon>Rhodobacterales</taxon>
        <taxon>Paracoccaceae</taxon>
        <taxon>Paracoccus</taxon>
    </lineage>
</organism>
<accession>A0A238VYC6</accession>